<dbReference type="EMBL" id="JACSOD020000451">
    <property type="protein sequence ID" value="MBM6498756.1"/>
    <property type="molecule type" value="Genomic_DNA"/>
</dbReference>
<reference evidence="1 2" key="1">
    <citation type="submission" date="2021-02" db="EMBL/GenBank/DDBJ databases">
        <authorList>
            <person name="Jung H.S."/>
            <person name="Chun B.H."/>
            <person name="Jeon C.O."/>
        </authorList>
    </citation>
    <scope>NUCLEOTIDE SEQUENCE [LARGE SCALE GENOMIC DNA]</scope>
    <source>
        <strain evidence="1 2">LMG 25203</strain>
    </source>
</reference>
<sequence length="123" mass="14413">MKTLKTIMCIFGIVFFGQNVQAQRPVHTDEEIIAETVIKEVDELFKSPEFVKKKNKKFADVKGTMTVDIGIVHSGKVSTFFKVESDIKNIDFINFMSDYILEHKFQFKLQKQQRHKIRHTLTF</sequence>
<protein>
    <recommendedName>
        <fullName evidence="3">TonB protein C-terminal</fullName>
    </recommendedName>
</protein>
<proteinExistence type="predicted"/>
<keyword evidence="2" id="KW-1185">Reference proteome</keyword>
<name>A0ABS2CUW3_9FLAO</name>
<evidence type="ECO:0000313" key="2">
    <source>
        <dbReference type="Proteomes" id="UP000759529"/>
    </source>
</evidence>
<evidence type="ECO:0008006" key="3">
    <source>
        <dbReference type="Google" id="ProtNLM"/>
    </source>
</evidence>
<dbReference type="Proteomes" id="UP000759529">
    <property type="component" value="Unassembled WGS sequence"/>
</dbReference>
<organism evidence="1 2">
    <name type="scientific">Flavobacterium macrobrachii</name>
    <dbReference type="NCBI Taxonomy" id="591204"/>
    <lineage>
        <taxon>Bacteria</taxon>
        <taxon>Pseudomonadati</taxon>
        <taxon>Bacteroidota</taxon>
        <taxon>Flavobacteriia</taxon>
        <taxon>Flavobacteriales</taxon>
        <taxon>Flavobacteriaceae</taxon>
        <taxon>Flavobacterium</taxon>
    </lineage>
</organism>
<dbReference type="RefSeq" id="WP_187658234.1">
    <property type="nucleotide sequence ID" value="NZ_JACSOD020000451.1"/>
</dbReference>
<comment type="caution">
    <text evidence="1">The sequence shown here is derived from an EMBL/GenBank/DDBJ whole genome shotgun (WGS) entry which is preliminary data.</text>
</comment>
<gene>
    <name evidence="1" type="ORF">H9X54_005495</name>
</gene>
<evidence type="ECO:0000313" key="1">
    <source>
        <dbReference type="EMBL" id="MBM6498756.1"/>
    </source>
</evidence>
<accession>A0ABS2CUW3</accession>